<feature type="chain" id="PRO_5003684025" description="Lipoprotein" evidence="1">
    <location>
        <begin position="21"/>
        <end position="245"/>
    </location>
</feature>
<proteinExistence type="predicted"/>
<reference evidence="2 3" key="1">
    <citation type="submission" date="2012-06" db="EMBL/GenBank/DDBJ databases">
        <title>The complete genome of Aequorivita sublithincola DSM 14238.</title>
        <authorList>
            <consortium name="US DOE Joint Genome Institute (JGI-PGF)"/>
            <person name="Lucas S."/>
            <person name="Copeland A."/>
            <person name="Lapidus A."/>
            <person name="Goodwin L."/>
            <person name="Pitluck S."/>
            <person name="Peters L."/>
            <person name="Munk A.C.C."/>
            <person name="Kyrpides N."/>
            <person name="Mavromatis K."/>
            <person name="Pagani I."/>
            <person name="Ivanova N."/>
            <person name="Ovchinnikova G."/>
            <person name="Zeytun A."/>
            <person name="Detter J.C."/>
            <person name="Han C."/>
            <person name="Land M."/>
            <person name="Hauser L."/>
            <person name="Markowitz V."/>
            <person name="Cheng J.-F."/>
            <person name="Hugenholtz P."/>
            <person name="Woyke T."/>
            <person name="Wu D."/>
            <person name="Tindall B."/>
            <person name="Faehnrich R."/>
            <person name="Brambilla E."/>
            <person name="Klenk H.-P."/>
            <person name="Eisen J.A."/>
        </authorList>
    </citation>
    <scope>NUCLEOTIDE SEQUENCE [LARGE SCALE GENOMIC DNA]</scope>
    <source>
        <strain evidence="3">DSM 14238 / LMG 21431 / ACAM 643 / 9-3</strain>
    </source>
</reference>
<dbReference type="EMBL" id="CP003280">
    <property type="protein sequence ID" value="AFL81574.1"/>
    <property type="molecule type" value="Genomic_DNA"/>
</dbReference>
<gene>
    <name evidence="2" type="ordered locus">Aeqsu_2111</name>
</gene>
<evidence type="ECO:0000256" key="1">
    <source>
        <dbReference type="SAM" id="SignalP"/>
    </source>
</evidence>
<feature type="signal peptide" evidence="1">
    <location>
        <begin position="1"/>
        <end position="20"/>
    </location>
</feature>
<organism evidence="2 3">
    <name type="scientific">Aequorivita sublithincola (strain DSM 14238 / LMG 21431 / ACAM 643 / 9-3)</name>
    <dbReference type="NCBI Taxonomy" id="746697"/>
    <lineage>
        <taxon>Bacteria</taxon>
        <taxon>Pseudomonadati</taxon>
        <taxon>Bacteroidota</taxon>
        <taxon>Flavobacteriia</taxon>
        <taxon>Flavobacteriales</taxon>
        <taxon>Flavobacteriaceae</taxon>
        <taxon>Aequorivita</taxon>
    </lineage>
</organism>
<evidence type="ECO:0000313" key="3">
    <source>
        <dbReference type="Proteomes" id="UP000006049"/>
    </source>
</evidence>
<evidence type="ECO:0000313" key="2">
    <source>
        <dbReference type="EMBL" id="AFL81574.1"/>
    </source>
</evidence>
<keyword evidence="3" id="KW-1185">Reference proteome</keyword>
<dbReference type="eggNOG" id="ENOG5033HMF">
    <property type="taxonomic scope" value="Bacteria"/>
</dbReference>
<dbReference type="OrthoDB" id="793772at2"/>
<dbReference type="Proteomes" id="UP000006049">
    <property type="component" value="Chromosome"/>
</dbReference>
<keyword evidence="1" id="KW-0732">Signal</keyword>
<evidence type="ECO:0008006" key="4">
    <source>
        <dbReference type="Google" id="ProtNLM"/>
    </source>
</evidence>
<name>I3YX56_AEQSU</name>
<dbReference type="HOGENOM" id="CLU_1131721_0_0_10"/>
<protein>
    <recommendedName>
        <fullName evidence="4">Lipoprotein</fullName>
    </recommendedName>
</protein>
<dbReference type="KEGG" id="asl:Aeqsu_2111"/>
<accession>I3YX56</accession>
<dbReference type="PROSITE" id="PS51257">
    <property type="entry name" value="PROKAR_LIPOPROTEIN"/>
    <property type="match status" value="1"/>
</dbReference>
<dbReference type="AlphaFoldDB" id="I3YX56"/>
<sequence>MHQSKKLFLFNFLFICVTIAAITGCNENKKGSNNLNSTESIVSSDNTACFEKYKTDLMSMLTKEEILSGYKGDMAGAELKSDLREKYSSFSSYTYSWLGDPDRAERIMASGRDFGPMNYRIGVGYLDFYKEGTKFIIKNFTSTYNLTDAKKAAAKEAINKELEKQGVDTKTKKTSKAITNSIIPDLKFTPVEGIGDAAVWSYIDSSLIVLKGRTKFRVIVDVSDNHEEDVALAKKLAQIILDKCE</sequence>
<dbReference type="RefSeq" id="WP_014782827.1">
    <property type="nucleotide sequence ID" value="NC_018013.1"/>
</dbReference>